<dbReference type="GO" id="GO:0008420">
    <property type="term" value="F:RNA polymerase II CTD heptapeptide repeat phosphatase activity"/>
    <property type="evidence" value="ECO:0007669"/>
    <property type="project" value="InterPro"/>
</dbReference>
<comment type="caution">
    <text evidence="8">The sequence shown here is derived from an EMBL/GenBank/DDBJ whole genome shotgun (WGS) entry which is preliminary data.</text>
</comment>
<feature type="domain" description="FCP1 homology" evidence="7">
    <location>
        <begin position="41"/>
        <end position="145"/>
    </location>
</feature>
<dbReference type="CDD" id="cd07521">
    <property type="entry name" value="HAD_FCP1-like"/>
    <property type="match status" value="1"/>
</dbReference>
<evidence type="ECO:0000256" key="1">
    <source>
        <dbReference type="ARBA" id="ARBA00004123"/>
    </source>
</evidence>
<dbReference type="AlphaFoldDB" id="A0A9D4CG56"/>
<dbReference type="EMBL" id="JAIWYP010000012">
    <property type="protein sequence ID" value="KAH3723953.1"/>
    <property type="molecule type" value="Genomic_DNA"/>
</dbReference>
<reference evidence="8" key="1">
    <citation type="journal article" date="2019" name="bioRxiv">
        <title>The Genome of the Zebra Mussel, Dreissena polymorpha: A Resource for Invasive Species Research.</title>
        <authorList>
            <person name="McCartney M.A."/>
            <person name="Auch B."/>
            <person name="Kono T."/>
            <person name="Mallez S."/>
            <person name="Zhang Y."/>
            <person name="Obille A."/>
            <person name="Becker A."/>
            <person name="Abrahante J.E."/>
            <person name="Garbe J."/>
            <person name="Badalamenti J.P."/>
            <person name="Herman A."/>
            <person name="Mangelson H."/>
            <person name="Liachko I."/>
            <person name="Sullivan S."/>
            <person name="Sone E.D."/>
            <person name="Koren S."/>
            <person name="Silverstein K.A.T."/>
            <person name="Beckman K.B."/>
            <person name="Gohl D.M."/>
        </authorList>
    </citation>
    <scope>NUCLEOTIDE SEQUENCE</scope>
    <source>
        <strain evidence="8">Duluth1</strain>
        <tissue evidence="8">Whole animal</tissue>
    </source>
</reference>
<reference evidence="8" key="2">
    <citation type="submission" date="2020-11" db="EMBL/GenBank/DDBJ databases">
        <authorList>
            <person name="McCartney M.A."/>
            <person name="Auch B."/>
            <person name="Kono T."/>
            <person name="Mallez S."/>
            <person name="Becker A."/>
            <person name="Gohl D.M."/>
            <person name="Silverstein K.A.T."/>
            <person name="Koren S."/>
            <person name="Bechman K.B."/>
            <person name="Herman A."/>
            <person name="Abrahante J.E."/>
            <person name="Garbe J."/>
        </authorList>
    </citation>
    <scope>NUCLEOTIDE SEQUENCE</scope>
    <source>
        <strain evidence="8">Duluth1</strain>
        <tissue evidence="8">Whole animal</tissue>
    </source>
</reference>
<keyword evidence="3" id="KW-0378">Hydrolase</keyword>
<proteinExistence type="predicted"/>
<dbReference type="EC" id="3.1.3.16" evidence="2"/>
<dbReference type="Pfam" id="PF03031">
    <property type="entry name" value="NIF"/>
    <property type="match status" value="1"/>
</dbReference>
<dbReference type="PANTHER" id="PTHR23081:SF36">
    <property type="entry name" value="RNA POLYMERASE II SUBUNIT A C-TERMINAL DOMAIN PHOSPHATASE"/>
    <property type="match status" value="1"/>
</dbReference>
<protein>
    <recommendedName>
        <fullName evidence="2">protein-serine/threonine phosphatase</fullName>
        <ecNumber evidence="2">3.1.3.16</ecNumber>
    </recommendedName>
</protein>
<comment type="catalytic activity">
    <reaction evidence="5">
        <text>O-phospho-L-seryl-[protein] + H2O = L-seryl-[protein] + phosphate</text>
        <dbReference type="Rhea" id="RHEA:20629"/>
        <dbReference type="Rhea" id="RHEA-COMP:9863"/>
        <dbReference type="Rhea" id="RHEA-COMP:11604"/>
        <dbReference type="ChEBI" id="CHEBI:15377"/>
        <dbReference type="ChEBI" id="CHEBI:29999"/>
        <dbReference type="ChEBI" id="CHEBI:43474"/>
        <dbReference type="ChEBI" id="CHEBI:83421"/>
        <dbReference type="EC" id="3.1.3.16"/>
    </reaction>
</comment>
<dbReference type="SMART" id="SM00577">
    <property type="entry name" value="CPDc"/>
    <property type="match status" value="1"/>
</dbReference>
<accession>A0A9D4CG56</accession>
<dbReference type="Gene3D" id="3.40.50.1000">
    <property type="entry name" value="HAD superfamily/HAD-like"/>
    <property type="match status" value="1"/>
</dbReference>
<keyword evidence="9" id="KW-1185">Reference proteome</keyword>
<dbReference type="PANTHER" id="PTHR23081">
    <property type="entry name" value="RNA POLYMERASE II CTD PHOSPHATASE"/>
    <property type="match status" value="1"/>
</dbReference>
<evidence type="ECO:0000259" key="7">
    <source>
        <dbReference type="PROSITE" id="PS50969"/>
    </source>
</evidence>
<evidence type="ECO:0000313" key="9">
    <source>
        <dbReference type="Proteomes" id="UP000828390"/>
    </source>
</evidence>
<dbReference type="InterPro" id="IPR039189">
    <property type="entry name" value="Fcp1"/>
</dbReference>
<dbReference type="InterPro" id="IPR036412">
    <property type="entry name" value="HAD-like_sf"/>
</dbReference>
<dbReference type="PROSITE" id="PS50969">
    <property type="entry name" value="FCP1"/>
    <property type="match status" value="1"/>
</dbReference>
<comment type="subcellular location">
    <subcellularLocation>
        <location evidence="1">Nucleus</location>
    </subcellularLocation>
</comment>
<evidence type="ECO:0000256" key="3">
    <source>
        <dbReference type="ARBA" id="ARBA00022801"/>
    </source>
</evidence>
<evidence type="ECO:0000313" key="8">
    <source>
        <dbReference type="EMBL" id="KAH3723953.1"/>
    </source>
</evidence>
<evidence type="ECO:0000256" key="5">
    <source>
        <dbReference type="ARBA" id="ARBA00047761"/>
    </source>
</evidence>
<evidence type="ECO:0000256" key="2">
    <source>
        <dbReference type="ARBA" id="ARBA00013081"/>
    </source>
</evidence>
<dbReference type="SUPFAM" id="SSF56784">
    <property type="entry name" value="HAD-like"/>
    <property type="match status" value="1"/>
</dbReference>
<sequence length="145" mass="16714">MSGDRKEQVSASVAMVHSIPELVVSEQQAKEIGKADEERLVKTRKLVLLVDLDQALVHTTNNNIPPNLKDVEHFQLPHGNRMLWYHTRLRPGTKEFLKRISKLYELHICTFGVRLYVHTIAMILDPSRSLFSHRILSRDESKPPI</sequence>
<dbReference type="Proteomes" id="UP000828390">
    <property type="component" value="Unassembled WGS sequence"/>
</dbReference>
<evidence type="ECO:0000256" key="4">
    <source>
        <dbReference type="ARBA" id="ARBA00023242"/>
    </source>
</evidence>
<organism evidence="8 9">
    <name type="scientific">Dreissena polymorpha</name>
    <name type="common">Zebra mussel</name>
    <name type="synonym">Mytilus polymorpha</name>
    <dbReference type="NCBI Taxonomy" id="45954"/>
    <lineage>
        <taxon>Eukaryota</taxon>
        <taxon>Metazoa</taxon>
        <taxon>Spiralia</taxon>
        <taxon>Lophotrochozoa</taxon>
        <taxon>Mollusca</taxon>
        <taxon>Bivalvia</taxon>
        <taxon>Autobranchia</taxon>
        <taxon>Heteroconchia</taxon>
        <taxon>Euheterodonta</taxon>
        <taxon>Imparidentia</taxon>
        <taxon>Neoheterodontei</taxon>
        <taxon>Myida</taxon>
        <taxon>Dreissenoidea</taxon>
        <taxon>Dreissenidae</taxon>
        <taxon>Dreissena</taxon>
    </lineage>
</organism>
<dbReference type="InterPro" id="IPR004274">
    <property type="entry name" value="FCP1_dom"/>
</dbReference>
<keyword evidence="4" id="KW-0539">Nucleus</keyword>
<dbReference type="InterPro" id="IPR023214">
    <property type="entry name" value="HAD_sf"/>
</dbReference>
<comment type="catalytic activity">
    <reaction evidence="6">
        <text>O-phospho-L-threonyl-[protein] + H2O = L-threonyl-[protein] + phosphate</text>
        <dbReference type="Rhea" id="RHEA:47004"/>
        <dbReference type="Rhea" id="RHEA-COMP:11060"/>
        <dbReference type="Rhea" id="RHEA-COMP:11605"/>
        <dbReference type="ChEBI" id="CHEBI:15377"/>
        <dbReference type="ChEBI" id="CHEBI:30013"/>
        <dbReference type="ChEBI" id="CHEBI:43474"/>
        <dbReference type="ChEBI" id="CHEBI:61977"/>
        <dbReference type="EC" id="3.1.3.16"/>
    </reaction>
</comment>
<name>A0A9D4CG56_DREPO</name>
<gene>
    <name evidence="8" type="ORF">DPMN_049751</name>
</gene>
<evidence type="ECO:0000256" key="6">
    <source>
        <dbReference type="ARBA" id="ARBA00048336"/>
    </source>
</evidence>
<dbReference type="GO" id="GO:0005634">
    <property type="term" value="C:nucleus"/>
    <property type="evidence" value="ECO:0007669"/>
    <property type="project" value="UniProtKB-SubCell"/>
</dbReference>